<evidence type="ECO:0000313" key="2">
    <source>
        <dbReference type="EMBL" id="MXQ12658.1"/>
    </source>
</evidence>
<feature type="region of interest" description="Disordered" evidence="1">
    <location>
        <begin position="1"/>
        <end position="22"/>
    </location>
</feature>
<dbReference type="Proteomes" id="UP000436483">
    <property type="component" value="Unassembled WGS sequence"/>
</dbReference>
<reference evidence="2 3" key="2">
    <citation type="submission" date="2020-01" db="EMBL/GenBank/DDBJ databases">
        <title>Microvirga sp. nov., an arsenate reduction bacterium isolated from Tibet hotspring sediments.</title>
        <authorList>
            <person name="Xian W.-D."/>
            <person name="Li W.-J."/>
        </authorList>
    </citation>
    <scope>NUCLEOTIDE SEQUENCE [LARGE SCALE GENOMIC DNA]</scope>
    <source>
        <strain evidence="2 3">KCTC 23863</strain>
    </source>
</reference>
<dbReference type="EMBL" id="WURB01000009">
    <property type="protein sequence ID" value="MXQ12658.1"/>
    <property type="molecule type" value="Genomic_DNA"/>
</dbReference>
<sequence>MLVRDKRPAQRTGQGPHRAYPPDLLPRLQTLLADLADIDFAYEKHLDALQRNSGDELIKREMLERLRLYHEKRRALVLAELTLLEGHVRALYGIKDRTASGKDGKKTVSLFRRGTRRWTIR</sequence>
<reference evidence="2 3" key="1">
    <citation type="submission" date="2019-12" db="EMBL/GenBank/DDBJ databases">
        <authorList>
            <person name="Yuan C.-G."/>
        </authorList>
    </citation>
    <scope>NUCLEOTIDE SEQUENCE [LARGE SCALE GENOMIC DNA]</scope>
    <source>
        <strain evidence="2 3">KCTC 23863</strain>
    </source>
</reference>
<dbReference type="RefSeq" id="WP_160885244.1">
    <property type="nucleotide sequence ID" value="NZ_WURB01000009.1"/>
</dbReference>
<dbReference type="OrthoDB" id="8020428at2"/>
<gene>
    <name evidence="2" type="ORF">GR328_14560</name>
</gene>
<evidence type="ECO:0000313" key="3">
    <source>
        <dbReference type="Proteomes" id="UP000436483"/>
    </source>
</evidence>
<protein>
    <submittedName>
        <fullName evidence="2">Uncharacterized protein</fullName>
    </submittedName>
</protein>
<dbReference type="AlphaFoldDB" id="A0A7X3MT99"/>
<accession>A0A7X3MT99</accession>
<evidence type="ECO:0000256" key="1">
    <source>
        <dbReference type="SAM" id="MobiDB-lite"/>
    </source>
</evidence>
<organism evidence="2 3">
    <name type="scientific">Microvirga makkahensis</name>
    <dbReference type="NCBI Taxonomy" id="1128670"/>
    <lineage>
        <taxon>Bacteria</taxon>
        <taxon>Pseudomonadati</taxon>
        <taxon>Pseudomonadota</taxon>
        <taxon>Alphaproteobacteria</taxon>
        <taxon>Hyphomicrobiales</taxon>
        <taxon>Methylobacteriaceae</taxon>
        <taxon>Microvirga</taxon>
    </lineage>
</organism>
<comment type="caution">
    <text evidence="2">The sequence shown here is derived from an EMBL/GenBank/DDBJ whole genome shotgun (WGS) entry which is preliminary data.</text>
</comment>
<name>A0A7X3MT99_9HYPH</name>
<proteinExistence type="predicted"/>
<keyword evidence="3" id="KW-1185">Reference proteome</keyword>